<organism evidence="1 2">
    <name type="scientific">Exophiala sideris</name>
    <dbReference type="NCBI Taxonomy" id="1016849"/>
    <lineage>
        <taxon>Eukaryota</taxon>
        <taxon>Fungi</taxon>
        <taxon>Dikarya</taxon>
        <taxon>Ascomycota</taxon>
        <taxon>Pezizomycotina</taxon>
        <taxon>Eurotiomycetes</taxon>
        <taxon>Chaetothyriomycetidae</taxon>
        <taxon>Chaetothyriales</taxon>
        <taxon>Herpotrichiellaceae</taxon>
        <taxon>Exophiala</taxon>
    </lineage>
</organism>
<name>A0A0D1W8B0_9EURO</name>
<evidence type="ECO:0000313" key="1">
    <source>
        <dbReference type="EMBL" id="KIV84965.1"/>
    </source>
</evidence>
<protein>
    <submittedName>
        <fullName evidence="1">Uncharacterized protein</fullName>
    </submittedName>
</protein>
<gene>
    <name evidence="1" type="ORF">PV11_00710</name>
</gene>
<dbReference type="OrthoDB" id="1699231at2759"/>
<dbReference type="AlphaFoldDB" id="A0A0D1W8B0"/>
<evidence type="ECO:0000313" key="2">
    <source>
        <dbReference type="Proteomes" id="UP000053599"/>
    </source>
</evidence>
<reference evidence="1 2" key="1">
    <citation type="submission" date="2015-01" db="EMBL/GenBank/DDBJ databases">
        <title>The Genome Sequence of Exophiala sideris CBS121828.</title>
        <authorList>
            <consortium name="The Broad Institute Genomics Platform"/>
            <person name="Cuomo C."/>
            <person name="de Hoog S."/>
            <person name="Gorbushina A."/>
            <person name="Stielow B."/>
            <person name="Teixiera M."/>
            <person name="Abouelleil A."/>
            <person name="Chapman S.B."/>
            <person name="Priest M."/>
            <person name="Young S.K."/>
            <person name="Wortman J."/>
            <person name="Nusbaum C."/>
            <person name="Birren B."/>
        </authorList>
    </citation>
    <scope>NUCLEOTIDE SEQUENCE [LARGE SCALE GENOMIC DNA]</scope>
    <source>
        <strain evidence="1 2">CBS 121828</strain>
    </source>
</reference>
<dbReference type="Proteomes" id="UP000053599">
    <property type="component" value="Unassembled WGS sequence"/>
</dbReference>
<dbReference type="EMBL" id="KN846951">
    <property type="protein sequence ID" value="KIV84965.1"/>
    <property type="molecule type" value="Genomic_DNA"/>
</dbReference>
<dbReference type="HOGENOM" id="CLU_573684_0_0_1"/>
<dbReference type="STRING" id="1016849.A0A0D1W8B0"/>
<accession>A0A0D1W8B0</accession>
<sequence>MDSKPTNLNDIPMPTTEEELHAAIASLKASTRAAERRTKIITSQSALADRLGSSNAQIRARRTGYAHHVKQRATAEVQHVKFANEQLLDSLRSELHIRRDVINKAVKAVPAIITEVLNTDDRVIAELNDLSANSPQITTDTSSTQERLTKLTKALRHFRAQAIKDRLDRTYLESLERLDADDAPLDDGDTSATDVQGDLGSLYGDIDDVVTMVVSQEHASGIERSLQDISEARERDSQLLNQHVHGMLSSLTDRIDTLSKGLEGLQSQRVVLEKSSLRFSRLESTSQADRNLDFHTTIGEAQDDHPALDALLEHLGCSLDPSLSRYGQMELQVARHAHRADANVAQILKLSQDTPEMTRAALRDIAAALASNSSYTTKVEALQRSIDAAKMDLEQISI</sequence>
<proteinExistence type="predicted"/>